<evidence type="ECO:0000256" key="1">
    <source>
        <dbReference type="ARBA" id="ARBA00022723"/>
    </source>
</evidence>
<evidence type="ECO:0000313" key="5">
    <source>
        <dbReference type="EMBL" id="THG99700.1"/>
    </source>
</evidence>
<protein>
    <recommendedName>
        <fullName evidence="7">Clavaminate synthase-like protein</fullName>
    </recommendedName>
</protein>
<keyword evidence="1" id="KW-0479">Metal-binding</keyword>
<keyword evidence="6" id="KW-1185">Reference proteome</keyword>
<dbReference type="InterPro" id="IPR027443">
    <property type="entry name" value="IPNS-like_sf"/>
</dbReference>
<comment type="caution">
    <text evidence="5">The sequence shown here is derived from an EMBL/GenBank/DDBJ whole genome shotgun (WGS) entry which is preliminary data.</text>
</comment>
<keyword evidence="2" id="KW-0408">Iron</keyword>
<dbReference type="EMBL" id="SGPJ01000071">
    <property type="protein sequence ID" value="THG99700.1"/>
    <property type="molecule type" value="Genomic_DNA"/>
</dbReference>
<evidence type="ECO:0008006" key="7">
    <source>
        <dbReference type="Google" id="ProtNLM"/>
    </source>
</evidence>
<dbReference type="Pfam" id="PF03171">
    <property type="entry name" value="2OG-FeII_Oxy"/>
    <property type="match status" value="1"/>
</dbReference>
<sequence>MPEATIRPSVPHYEPAPPTNEPLDYADLAVIDLSKAQTPQGRAELAIKARNAMRDVGFFYAINHGLSPIMTTRIFDIADVPFTQVSDLEKQKYAGKMLETGSYTGYKLRRYWVRYPHIDAGVQDQIESYNSMESDNSFQEAIADAILGPKRKKPVSALQIKSRTDGKWRWIRHIENALVINVGDAMEFLSGGYYKATIHRVVQPPVDQRGYTRLGAFYFALPDDDVMLVPVRNSPVLEKYGIKRRFEDSDAPKMDAWRKGRVAAYGKTQLKKGEEPGIEEETIAGVVVKHFN</sequence>
<reference evidence="5 6" key="1">
    <citation type="submission" date="2019-02" db="EMBL/GenBank/DDBJ databases">
        <title>Genome sequencing of the rare red list fungi Phlebia centrifuga.</title>
        <authorList>
            <person name="Buettner E."/>
            <person name="Kellner H."/>
        </authorList>
    </citation>
    <scope>NUCLEOTIDE SEQUENCE [LARGE SCALE GENOMIC DNA]</scope>
    <source>
        <strain evidence="5 6">DSM 108282</strain>
    </source>
</reference>
<dbReference type="GO" id="GO:0046872">
    <property type="term" value="F:metal ion binding"/>
    <property type="evidence" value="ECO:0007669"/>
    <property type="project" value="UniProtKB-KW"/>
</dbReference>
<evidence type="ECO:0000259" key="3">
    <source>
        <dbReference type="Pfam" id="PF03171"/>
    </source>
</evidence>
<dbReference type="InterPro" id="IPR026992">
    <property type="entry name" value="DIOX_N"/>
</dbReference>
<gene>
    <name evidence="5" type="ORF">EW026_g2693</name>
</gene>
<evidence type="ECO:0000259" key="4">
    <source>
        <dbReference type="Pfam" id="PF14226"/>
    </source>
</evidence>
<feature type="domain" description="Isopenicillin N synthase-like Fe(2+) 2OG dioxygenase" evidence="3">
    <location>
        <begin position="154"/>
        <end position="205"/>
    </location>
</feature>
<evidence type="ECO:0000313" key="6">
    <source>
        <dbReference type="Proteomes" id="UP000309038"/>
    </source>
</evidence>
<dbReference type="Gene3D" id="2.60.120.330">
    <property type="entry name" value="B-lactam Antibiotic, Isopenicillin N Synthase, Chain"/>
    <property type="match status" value="2"/>
</dbReference>
<name>A0A4S4KNG6_9APHY</name>
<proteinExistence type="predicted"/>
<dbReference type="InterPro" id="IPR044861">
    <property type="entry name" value="IPNS-like_FE2OG_OXY"/>
</dbReference>
<accession>A0A4S4KNG6</accession>
<dbReference type="SUPFAM" id="SSF51197">
    <property type="entry name" value="Clavaminate synthase-like"/>
    <property type="match status" value="1"/>
</dbReference>
<evidence type="ECO:0000256" key="2">
    <source>
        <dbReference type="ARBA" id="ARBA00023004"/>
    </source>
</evidence>
<dbReference type="InterPro" id="IPR050295">
    <property type="entry name" value="Plant_2OG-oxidoreductases"/>
</dbReference>
<feature type="domain" description="Non-haem dioxygenase N-terminal" evidence="4">
    <location>
        <begin position="30"/>
        <end position="108"/>
    </location>
</feature>
<dbReference type="PANTHER" id="PTHR47991">
    <property type="entry name" value="OXOGLUTARATE/IRON-DEPENDENT DIOXYGENASE"/>
    <property type="match status" value="1"/>
</dbReference>
<dbReference type="AlphaFoldDB" id="A0A4S4KNG6"/>
<dbReference type="Pfam" id="PF14226">
    <property type="entry name" value="DIOX_N"/>
    <property type="match status" value="1"/>
</dbReference>
<organism evidence="5 6">
    <name type="scientific">Hermanssonia centrifuga</name>
    <dbReference type="NCBI Taxonomy" id="98765"/>
    <lineage>
        <taxon>Eukaryota</taxon>
        <taxon>Fungi</taxon>
        <taxon>Dikarya</taxon>
        <taxon>Basidiomycota</taxon>
        <taxon>Agaricomycotina</taxon>
        <taxon>Agaricomycetes</taxon>
        <taxon>Polyporales</taxon>
        <taxon>Meruliaceae</taxon>
        <taxon>Hermanssonia</taxon>
    </lineage>
</organism>
<dbReference type="Proteomes" id="UP000309038">
    <property type="component" value="Unassembled WGS sequence"/>
</dbReference>